<keyword evidence="13 16" id="KW-0961">Cell wall biogenesis/degradation</keyword>
<comment type="similarity">
    <text evidence="14 16">Belongs to the SEDS family. FtsW subfamily.</text>
</comment>
<evidence type="ECO:0000256" key="7">
    <source>
        <dbReference type="ARBA" id="ARBA00022692"/>
    </source>
</evidence>
<evidence type="ECO:0000256" key="15">
    <source>
        <dbReference type="ARBA" id="ARBA00049902"/>
    </source>
</evidence>
<dbReference type="InterPro" id="IPR013437">
    <property type="entry name" value="FtsW"/>
</dbReference>
<feature type="transmembrane region" description="Helical" evidence="16">
    <location>
        <begin position="128"/>
        <end position="144"/>
    </location>
</feature>
<comment type="subcellular location">
    <subcellularLocation>
        <location evidence="16">Cell inner membrane</location>
        <topology evidence="16">Multi-pass membrane protein</topology>
    </subcellularLocation>
    <subcellularLocation>
        <location evidence="1">Cell membrane</location>
        <topology evidence="1">Multi-pass membrane protein</topology>
    </subcellularLocation>
    <text evidence="16">Localizes to the division septum.</text>
</comment>
<dbReference type="PANTHER" id="PTHR30474">
    <property type="entry name" value="CELL CYCLE PROTEIN"/>
    <property type="match status" value="1"/>
</dbReference>
<feature type="transmembrane region" description="Helical" evidence="16">
    <location>
        <begin position="89"/>
        <end position="108"/>
    </location>
</feature>
<comment type="catalytic activity">
    <reaction evidence="15 16">
        <text>[GlcNAc-(1-&gt;4)-Mur2Ac(oyl-L-Ala-gamma-D-Glu-L-Lys-D-Ala-D-Ala)](n)-di-trans,octa-cis-undecaprenyl diphosphate + beta-D-GlcNAc-(1-&gt;4)-Mur2Ac(oyl-L-Ala-gamma-D-Glu-L-Lys-D-Ala-D-Ala)-di-trans,octa-cis-undecaprenyl diphosphate = [GlcNAc-(1-&gt;4)-Mur2Ac(oyl-L-Ala-gamma-D-Glu-L-Lys-D-Ala-D-Ala)](n+1)-di-trans,octa-cis-undecaprenyl diphosphate + di-trans,octa-cis-undecaprenyl diphosphate + H(+)</text>
        <dbReference type="Rhea" id="RHEA:23708"/>
        <dbReference type="Rhea" id="RHEA-COMP:9602"/>
        <dbReference type="Rhea" id="RHEA-COMP:9603"/>
        <dbReference type="ChEBI" id="CHEBI:15378"/>
        <dbReference type="ChEBI" id="CHEBI:58405"/>
        <dbReference type="ChEBI" id="CHEBI:60033"/>
        <dbReference type="ChEBI" id="CHEBI:78435"/>
        <dbReference type="EC" id="2.4.99.28"/>
    </reaction>
</comment>
<dbReference type="OrthoDB" id="9768187at2"/>
<sequence length="404" mass="44160">MIFGVIKPFPSPIISGRGIDLDFPMLAGCLALLGLGLVMITSASSEVAAVNSGNTLYMMTRHLIYMIIGIFACGLTMMIPVATWQRLGWMMLLGAFGLLVMVLVPGIGREVNGSMRWIGFGMFNVQPSEIAKVFVVIFLAGYLIRRQQEVRESWMGFFKPFIVLLPMAGLLLMEPDFGATVVMMGAAAAMLFLGGVGLFRFSLMVALAVGAVFVLVQAQPYRMARLITFTDPWSDQFGSGYQLTQALIAFGRGEWLGVGLGNSVQKQFYLPEAHTDFVFSVLAEELGVVGSLLTVALFVFVSIRAMYIGMWAERAKQFFGAYVAYGLAFLWIGQFLINIGVNVGLLPTKGLTLPFLSYGGSSLVICCASLGLLLRIEWESRNNMGSEEAEFNESDFAEEPNHGR</sequence>
<feature type="transmembrane region" description="Helical" evidence="16">
    <location>
        <begin position="286"/>
        <end position="307"/>
    </location>
</feature>
<feature type="transmembrane region" description="Helical" evidence="16">
    <location>
        <begin position="355"/>
        <end position="374"/>
    </location>
</feature>
<dbReference type="AlphaFoldDB" id="A0A1Y3P6J4"/>
<evidence type="ECO:0000256" key="3">
    <source>
        <dbReference type="ARBA" id="ARBA00022475"/>
    </source>
</evidence>
<keyword evidence="4 16" id="KW-0132">Cell division</keyword>
<dbReference type="GO" id="GO:0005886">
    <property type="term" value="C:plasma membrane"/>
    <property type="evidence" value="ECO:0007669"/>
    <property type="project" value="UniProtKB-SubCell"/>
</dbReference>
<dbReference type="GO" id="GO:0009252">
    <property type="term" value="P:peptidoglycan biosynthetic process"/>
    <property type="evidence" value="ECO:0007669"/>
    <property type="project" value="UniProtKB-UniRule"/>
</dbReference>
<comment type="function">
    <text evidence="16">Peptidoglycan polymerase that is essential for cell division.</text>
</comment>
<dbReference type="HAMAP" id="MF_00913">
    <property type="entry name" value="PGT_FtsW_proteobact"/>
    <property type="match status" value="1"/>
</dbReference>
<name>A0A1Y3P6J4_9PSED</name>
<feature type="transmembrane region" description="Helical" evidence="16">
    <location>
        <begin position="156"/>
        <end position="173"/>
    </location>
</feature>
<dbReference type="RefSeq" id="WP_087264848.1">
    <property type="nucleotide sequence ID" value="NZ_CP167995.1"/>
</dbReference>
<keyword evidence="11 16" id="KW-0472">Membrane</keyword>
<keyword evidence="3 16" id="KW-1003">Cell membrane</keyword>
<keyword evidence="8 16" id="KW-0133">Cell shape</keyword>
<keyword evidence="10 16" id="KW-1133">Transmembrane helix</keyword>
<keyword evidence="18" id="KW-1185">Reference proteome</keyword>
<evidence type="ECO:0000256" key="13">
    <source>
        <dbReference type="ARBA" id="ARBA00023316"/>
    </source>
</evidence>
<feature type="transmembrane region" description="Helical" evidence="16">
    <location>
        <begin position="203"/>
        <end position="221"/>
    </location>
</feature>
<feature type="transmembrane region" description="Helical" evidence="16">
    <location>
        <begin position="21"/>
        <end position="43"/>
    </location>
</feature>
<evidence type="ECO:0000313" key="17">
    <source>
        <dbReference type="EMBL" id="OUM75418.1"/>
    </source>
</evidence>
<evidence type="ECO:0000313" key="18">
    <source>
        <dbReference type="Proteomes" id="UP000195440"/>
    </source>
</evidence>
<dbReference type="GO" id="GO:0015648">
    <property type="term" value="F:lipid-linked peptidoglycan transporter activity"/>
    <property type="evidence" value="ECO:0007669"/>
    <property type="project" value="TreeGrafter"/>
</dbReference>
<dbReference type="EC" id="2.4.99.28" evidence="16"/>
<organism evidence="17 18">
    <name type="scientific">Pseudomonas caspiana</name>
    <dbReference type="NCBI Taxonomy" id="1451454"/>
    <lineage>
        <taxon>Bacteria</taxon>
        <taxon>Pseudomonadati</taxon>
        <taxon>Pseudomonadota</taxon>
        <taxon>Gammaproteobacteria</taxon>
        <taxon>Pseudomonadales</taxon>
        <taxon>Pseudomonadaceae</taxon>
        <taxon>Pseudomonas</taxon>
    </lineage>
</organism>
<dbReference type="GO" id="GO:0071555">
    <property type="term" value="P:cell wall organization"/>
    <property type="evidence" value="ECO:0007669"/>
    <property type="project" value="UniProtKB-KW"/>
</dbReference>
<reference evidence="17 18" key="1">
    <citation type="journal article" date="2017" name="Syst. Appl. Microbiol.">
        <title>Pseudomonas caspiana sp. nov., a citrus pathogen in the Pseudomonas syringae phylogenetic group.</title>
        <authorList>
            <person name="Busquets A."/>
            <person name="Gomila M."/>
            <person name="Beiki F."/>
            <person name="Mulet M."/>
            <person name="Rahimian H."/>
            <person name="Garcia-Valdes E."/>
            <person name="Lalucat J."/>
        </authorList>
    </citation>
    <scope>NUCLEOTIDE SEQUENCE [LARGE SCALE GENOMIC DNA]</scope>
    <source>
        <strain evidence="17 18">FBF102</strain>
    </source>
</reference>
<evidence type="ECO:0000256" key="6">
    <source>
        <dbReference type="ARBA" id="ARBA00022679"/>
    </source>
</evidence>
<dbReference type="GO" id="GO:0008955">
    <property type="term" value="F:peptidoglycan glycosyltransferase activity"/>
    <property type="evidence" value="ECO:0007669"/>
    <property type="project" value="UniProtKB-UniRule"/>
</dbReference>
<feature type="transmembrane region" description="Helical" evidence="16">
    <location>
        <begin position="179"/>
        <end position="196"/>
    </location>
</feature>
<dbReference type="Proteomes" id="UP000195440">
    <property type="component" value="Unassembled WGS sequence"/>
</dbReference>
<keyword evidence="12 16" id="KW-0131">Cell cycle</keyword>
<comment type="caution">
    <text evidence="17">The sequence shown here is derived from an EMBL/GenBank/DDBJ whole genome shotgun (WGS) entry which is preliminary data.</text>
</comment>
<keyword evidence="5 16" id="KW-0328">Glycosyltransferase</keyword>
<evidence type="ECO:0000256" key="10">
    <source>
        <dbReference type="ARBA" id="ARBA00022989"/>
    </source>
</evidence>
<evidence type="ECO:0000256" key="1">
    <source>
        <dbReference type="ARBA" id="ARBA00004651"/>
    </source>
</evidence>
<protein>
    <recommendedName>
        <fullName evidence="16">Probable peptidoglycan glycosyltransferase FtsW</fullName>
        <shortName evidence="16">PGT</shortName>
        <ecNumber evidence="16">2.4.99.28</ecNumber>
    </recommendedName>
    <alternativeName>
        <fullName evidence="16">Cell division protein FtsW</fullName>
    </alternativeName>
    <alternativeName>
        <fullName evidence="16">Cell wall polymerase</fullName>
    </alternativeName>
    <alternativeName>
        <fullName evidence="16">Peptidoglycan polymerase</fullName>
        <shortName evidence="16">PG polymerase</shortName>
    </alternativeName>
</protein>
<dbReference type="GO" id="GO:0008360">
    <property type="term" value="P:regulation of cell shape"/>
    <property type="evidence" value="ECO:0007669"/>
    <property type="project" value="UniProtKB-KW"/>
</dbReference>
<keyword evidence="9 16" id="KW-0573">Peptidoglycan synthesis</keyword>
<evidence type="ECO:0000256" key="14">
    <source>
        <dbReference type="ARBA" id="ARBA00038053"/>
    </source>
</evidence>
<feature type="transmembrane region" description="Helical" evidence="16">
    <location>
        <begin position="63"/>
        <end position="82"/>
    </location>
</feature>
<comment type="pathway">
    <text evidence="2 16">Cell wall biogenesis; peptidoglycan biosynthesis.</text>
</comment>
<dbReference type="InterPro" id="IPR018365">
    <property type="entry name" value="Cell_cycle_FtsW-rel_CS"/>
</dbReference>
<dbReference type="InterPro" id="IPR001182">
    <property type="entry name" value="FtsW/RodA"/>
</dbReference>
<dbReference type="PANTHER" id="PTHR30474:SF2">
    <property type="entry name" value="PEPTIDOGLYCAN GLYCOSYLTRANSFERASE FTSW-RELATED"/>
    <property type="match status" value="1"/>
</dbReference>
<keyword evidence="16" id="KW-0997">Cell inner membrane</keyword>
<dbReference type="UniPathway" id="UPA00219"/>
<dbReference type="GO" id="GO:0032153">
    <property type="term" value="C:cell division site"/>
    <property type="evidence" value="ECO:0007669"/>
    <property type="project" value="UniProtKB-UniRule"/>
</dbReference>
<proteinExistence type="inferred from homology"/>
<evidence type="ECO:0000256" key="4">
    <source>
        <dbReference type="ARBA" id="ARBA00022618"/>
    </source>
</evidence>
<dbReference type="GO" id="GO:0043093">
    <property type="term" value="P:FtsZ-dependent cytokinesis"/>
    <property type="evidence" value="ECO:0007669"/>
    <property type="project" value="UniProtKB-UniRule"/>
</dbReference>
<evidence type="ECO:0000256" key="2">
    <source>
        <dbReference type="ARBA" id="ARBA00004752"/>
    </source>
</evidence>
<evidence type="ECO:0000256" key="12">
    <source>
        <dbReference type="ARBA" id="ARBA00023306"/>
    </source>
</evidence>
<feature type="transmembrane region" description="Helical" evidence="16">
    <location>
        <begin position="319"/>
        <end position="343"/>
    </location>
</feature>
<evidence type="ECO:0000256" key="11">
    <source>
        <dbReference type="ARBA" id="ARBA00023136"/>
    </source>
</evidence>
<dbReference type="PROSITE" id="PS00428">
    <property type="entry name" value="FTSW_RODA_SPOVE"/>
    <property type="match status" value="1"/>
</dbReference>
<evidence type="ECO:0000256" key="9">
    <source>
        <dbReference type="ARBA" id="ARBA00022984"/>
    </source>
</evidence>
<dbReference type="NCBIfam" id="TIGR02614">
    <property type="entry name" value="ftsW"/>
    <property type="match status" value="1"/>
</dbReference>
<evidence type="ECO:0000256" key="16">
    <source>
        <dbReference type="HAMAP-Rule" id="MF_00913"/>
    </source>
</evidence>
<evidence type="ECO:0000256" key="5">
    <source>
        <dbReference type="ARBA" id="ARBA00022676"/>
    </source>
</evidence>
<dbReference type="EMBL" id="LOHF01000002">
    <property type="protein sequence ID" value="OUM75418.1"/>
    <property type="molecule type" value="Genomic_DNA"/>
</dbReference>
<dbReference type="Pfam" id="PF01098">
    <property type="entry name" value="FTSW_RODA_SPOVE"/>
    <property type="match status" value="1"/>
</dbReference>
<evidence type="ECO:0000256" key="8">
    <source>
        <dbReference type="ARBA" id="ARBA00022960"/>
    </source>
</evidence>
<gene>
    <name evidence="16" type="primary">ftsW</name>
    <name evidence="17" type="ORF">AUC60_04260</name>
</gene>
<keyword evidence="6 16" id="KW-0808">Transferase</keyword>
<keyword evidence="7 16" id="KW-0812">Transmembrane</keyword>
<accession>A0A1Y3P6J4</accession>